<gene>
    <name evidence="13 17" type="primary">miaB</name>
    <name evidence="17" type="ORF">IAD19_07475</name>
</gene>
<name>A0A9D1IS52_9FIRM</name>
<dbReference type="Pfam" id="PF04055">
    <property type="entry name" value="Radical_SAM"/>
    <property type="match status" value="1"/>
</dbReference>
<evidence type="ECO:0000256" key="13">
    <source>
        <dbReference type="HAMAP-Rule" id="MF_01864"/>
    </source>
</evidence>
<dbReference type="GO" id="GO:0051539">
    <property type="term" value="F:4 iron, 4 sulfur cluster binding"/>
    <property type="evidence" value="ECO:0007669"/>
    <property type="project" value="UniProtKB-UniRule"/>
</dbReference>
<dbReference type="PROSITE" id="PS01278">
    <property type="entry name" value="MTTASE_RADICAL"/>
    <property type="match status" value="1"/>
</dbReference>
<keyword evidence="13" id="KW-0819">tRNA processing</keyword>
<sequence length="473" mass="53320">MSETNWQVPQQQLLQQKDYAEQVRALLEELYPVPPLAYVHSYGCQGNVSDGEKLKGMLADMGYGFCDQAEQADLVLFNTCAIRENAEDRIFGNVGALKRWKAQSPKHKLLLCGCMMQQPHIVEKLKQSYPYVDLIFGTHVIHQLPELLLSVLQQHKRVFYTPESDGVIAEGLPIRRDGTLKAWVPIMYGCNNFCTYCIVPYVKGRERSRQPEAILAEVRQLVEQGYKEITLLGQNVNSYGKTLEHPISFAQLLTQIDAIPGDFRIRFMTSHPKDATKELFDVMANSQKICHHLHLPVQCGSDRILQAMNRRYTVEQYLGLIDYARSVMPDISFTTDIIVGFPGETLEDFQGTMELLKKVRYDSLFSFIYSKRVGTKAASMPDDTPHSVKSDRLQQLLALQRTIGEEVLSEYVGKTLRILVDGAGKSGEGYLTGRTDQFLIVDFPGDSALIGQFVTVKITKALNWALLGELVSA</sequence>
<dbReference type="SFLD" id="SFLDF00273">
    <property type="entry name" value="(dimethylallyl)adenosine_tRNA"/>
    <property type="match status" value="1"/>
</dbReference>
<comment type="caution">
    <text evidence="17">The sequence shown here is derived from an EMBL/GenBank/DDBJ whole genome shotgun (WGS) entry which is preliminary data.</text>
</comment>
<dbReference type="InterPro" id="IPR002792">
    <property type="entry name" value="TRAM_dom"/>
</dbReference>
<evidence type="ECO:0000256" key="1">
    <source>
        <dbReference type="ARBA" id="ARBA00003234"/>
    </source>
</evidence>
<keyword evidence="2 13" id="KW-0004">4Fe-4S</keyword>
<evidence type="ECO:0000259" key="14">
    <source>
        <dbReference type="PROSITE" id="PS50926"/>
    </source>
</evidence>
<dbReference type="Gene3D" id="3.40.50.12160">
    <property type="entry name" value="Methylthiotransferase, N-terminal domain"/>
    <property type="match status" value="1"/>
</dbReference>
<dbReference type="InterPro" id="IPR006463">
    <property type="entry name" value="MiaB_methiolase"/>
</dbReference>
<evidence type="ECO:0000256" key="3">
    <source>
        <dbReference type="ARBA" id="ARBA00022679"/>
    </source>
</evidence>
<feature type="domain" description="MTTase N-terminal" evidence="15">
    <location>
        <begin position="35"/>
        <end position="153"/>
    </location>
</feature>
<feature type="binding site" evidence="13">
    <location>
        <position position="44"/>
    </location>
    <ligand>
        <name>[4Fe-4S] cluster</name>
        <dbReference type="ChEBI" id="CHEBI:49883"/>
        <label>1</label>
    </ligand>
</feature>
<feature type="binding site" evidence="13">
    <location>
        <position position="190"/>
    </location>
    <ligand>
        <name>[4Fe-4S] cluster</name>
        <dbReference type="ChEBI" id="CHEBI:49883"/>
        <label>2</label>
        <note>4Fe-4S-S-AdoMet</note>
    </ligand>
</feature>
<keyword evidence="7 13" id="KW-0411">Iron-sulfur</keyword>
<evidence type="ECO:0000313" key="17">
    <source>
        <dbReference type="EMBL" id="HIU42377.1"/>
    </source>
</evidence>
<comment type="cofactor">
    <cofactor evidence="13">
        <name>[4Fe-4S] cluster</name>
        <dbReference type="ChEBI" id="CHEBI:49883"/>
    </cofactor>
    <text evidence="13">Binds 2 [4Fe-4S] clusters. One cluster is coordinated with 3 cysteines and an exchangeable S-adenosyl-L-methionine.</text>
</comment>
<proteinExistence type="inferred from homology"/>
<keyword evidence="6 13" id="KW-0408">Iron</keyword>
<feature type="binding site" evidence="13">
    <location>
        <position position="80"/>
    </location>
    <ligand>
        <name>[4Fe-4S] cluster</name>
        <dbReference type="ChEBI" id="CHEBI:49883"/>
        <label>1</label>
    </ligand>
</feature>
<dbReference type="PROSITE" id="PS51918">
    <property type="entry name" value="RADICAL_SAM"/>
    <property type="match status" value="1"/>
</dbReference>
<dbReference type="AlphaFoldDB" id="A0A9D1IS52"/>
<comment type="similarity">
    <text evidence="13">Belongs to the methylthiotransferase family. MiaB subfamily.</text>
</comment>
<dbReference type="FunFam" id="3.80.30.20:FF:000001">
    <property type="entry name" value="tRNA-2-methylthio-N(6)-dimethylallyladenosine synthase 2"/>
    <property type="match status" value="1"/>
</dbReference>
<dbReference type="EC" id="2.8.4.3" evidence="8 13"/>
<keyword evidence="3 13" id="KW-0808">Transferase</keyword>
<evidence type="ECO:0000256" key="7">
    <source>
        <dbReference type="ARBA" id="ARBA00023014"/>
    </source>
</evidence>
<protein>
    <recommendedName>
        <fullName evidence="10 13">tRNA-2-methylthio-N(6)-dimethylallyladenosine synthase</fullName>
        <ecNumber evidence="8 13">2.8.4.3</ecNumber>
    </recommendedName>
    <alternativeName>
        <fullName evidence="12 13">(Dimethylallyl)adenosine tRNA methylthiotransferase MiaB</fullName>
    </alternativeName>
    <alternativeName>
        <fullName evidence="11 13">tRNA-i(6)A37 methylthiotransferase</fullName>
    </alternativeName>
</protein>
<dbReference type="Pfam" id="PF01938">
    <property type="entry name" value="TRAM"/>
    <property type="match status" value="1"/>
</dbReference>
<dbReference type="InterPro" id="IPR023404">
    <property type="entry name" value="rSAM_horseshoe"/>
</dbReference>
<dbReference type="SMART" id="SM00729">
    <property type="entry name" value="Elp3"/>
    <property type="match status" value="1"/>
</dbReference>
<evidence type="ECO:0000259" key="15">
    <source>
        <dbReference type="PROSITE" id="PS51449"/>
    </source>
</evidence>
<evidence type="ECO:0000256" key="5">
    <source>
        <dbReference type="ARBA" id="ARBA00022723"/>
    </source>
</evidence>
<dbReference type="EMBL" id="DVMX01000142">
    <property type="protein sequence ID" value="HIU42377.1"/>
    <property type="molecule type" value="Genomic_DNA"/>
</dbReference>
<reference evidence="17" key="1">
    <citation type="submission" date="2020-10" db="EMBL/GenBank/DDBJ databases">
        <authorList>
            <person name="Gilroy R."/>
        </authorList>
    </citation>
    <scope>NUCLEOTIDE SEQUENCE</scope>
    <source>
        <strain evidence="17">4509</strain>
    </source>
</reference>
<dbReference type="GO" id="GO:0035597">
    <property type="term" value="F:tRNA-2-methylthio-N(6)-dimethylallyladenosine(37) synthase activity"/>
    <property type="evidence" value="ECO:0007669"/>
    <property type="project" value="UniProtKB-EC"/>
</dbReference>
<keyword evidence="5 13" id="KW-0479">Metal-binding</keyword>
<dbReference type="SFLD" id="SFLDS00029">
    <property type="entry name" value="Radical_SAM"/>
    <property type="match status" value="1"/>
</dbReference>
<dbReference type="FunFam" id="3.40.50.12160:FF:000003">
    <property type="entry name" value="CDK5 regulatory subunit-associated protein 1"/>
    <property type="match status" value="1"/>
</dbReference>
<evidence type="ECO:0000256" key="12">
    <source>
        <dbReference type="ARBA" id="ARBA00081141"/>
    </source>
</evidence>
<accession>A0A9D1IS52</accession>
<comment type="subcellular location">
    <subcellularLocation>
        <location evidence="13">Cytoplasm</location>
    </subcellularLocation>
</comment>
<evidence type="ECO:0000259" key="16">
    <source>
        <dbReference type="PROSITE" id="PS51918"/>
    </source>
</evidence>
<dbReference type="InterPro" id="IPR013848">
    <property type="entry name" value="Methylthiotransferase_N"/>
</dbReference>
<feature type="binding site" evidence="13">
    <location>
        <position position="114"/>
    </location>
    <ligand>
        <name>[4Fe-4S] cluster</name>
        <dbReference type="ChEBI" id="CHEBI:49883"/>
        <label>1</label>
    </ligand>
</feature>
<dbReference type="InterPro" id="IPR007197">
    <property type="entry name" value="rSAM"/>
</dbReference>
<evidence type="ECO:0000256" key="2">
    <source>
        <dbReference type="ARBA" id="ARBA00022485"/>
    </source>
</evidence>
<dbReference type="SUPFAM" id="SSF102114">
    <property type="entry name" value="Radical SAM enzymes"/>
    <property type="match status" value="1"/>
</dbReference>
<dbReference type="SFLD" id="SFLDG01082">
    <property type="entry name" value="B12-binding_domain_containing"/>
    <property type="match status" value="1"/>
</dbReference>
<dbReference type="PANTHER" id="PTHR43020:SF2">
    <property type="entry name" value="MITOCHONDRIAL TRNA METHYLTHIOTRANSFERASE CDK5RAP1"/>
    <property type="match status" value="1"/>
</dbReference>
<evidence type="ECO:0000313" key="18">
    <source>
        <dbReference type="Proteomes" id="UP000824082"/>
    </source>
</evidence>
<dbReference type="PROSITE" id="PS50926">
    <property type="entry name" value="TRAM"/>
    <property type="match status" value="1"/>
</dbReference>
<keyword evidence="13" id="KW-0963">Cytoplasm</keyword>
<feature type="binding site" evidence="13">
    <location>
        <position position="197"/>
    </location>
    <ligand>
        <name>[4Fe-4S] cluster</name>
        <dbReference type="ChEBI" id="CHEBI:49883"/>
        <label>2</label>
        <note>4Fe-4S-S-AdoMet</note>
    </ligand>
</feature>
<comment type="catalytic activity">
    <reaction evidence="9 13">
        <text>N(6)-dimethylallyladenosine(37) in tRNA + (sulfur carrier)-SH + AH2 + 2 S-adenosyl-L-methionine = 2-methylsulfanyl-N(6)-dimethylallyladenosine(37) in tRNA + (sulfur carrier)-H + 5'-deoxyadenosine + L-methionine + A + S-adenosyl-L-homocysteine + 2 H(+)</text>
        <dbReference type="Rhea" id="RHEA:37067"/>
        <dbReference type="Rhea" id="RHEA-COMP:10375"/>
        <dbReference type="Rhea" id="RHEA-COMP:10376"/>
        <dbReference type="Rhea" id="RHEA-COMP:14737"/>
        <dbReference type="Rhea" id="RHEA-COMP:14739"/>
        <dbReference type="ChEBI" id="CHEBI:13193"/>
        <dbReference type="ChEBI" id="CHEBI:15378"/>
        <dbReference type="ChEBI" id="CHEBI:17319"/>
        <dbReference type="ChEBI" id="CHEBI:17499"/>
        <dbReference type="ChEBI" id="CHEBI:29917"/>
        <dbReference type="ChEBI" id="CHEBI:57844"/>
        <dbReference type="ChEBI" id="CHEBI:57856"/>
        <dbReference type="ChEBI" id="CHEBI:59789"/>
        <dbReference type="ChEBI" id="CHEBI:64428"/>
        <dbReference type="ChEBI" id="CHEBI:74415"/>
        <dbReference type="ChEBI" id="CHEBI:74417"/>
        <dbReference type="EC" id="2.8.4.3"/>
    </reaction>
</comment>
<dbReference type="Pfam" id="PF00919">
    <property type="entry name" value="UPF0004"/>
    <property type="match status" value="1"/>
</dbReference>
<keyword evidence="4 13" id="KW-0949">S-adenosyl-L-methionine</keyword>
<dbReference type="NCBIfam" id="TIGR01574">
    <property type="entry name" value="miaB-methiolase"/>
    <property type="match status" value="1"/>
</dbReference>
<evidence type="ECO:0000256" key="9">
    <source>
        <dbReference type="ARBA" id="ARBA00051425"/>
    </source>
</evidence>
<dbReference type="Proteomes" id="UP000824082">
    <property type="component" value="Unassembled WGS sequence"/>
</dbReference>
<dbReference type="InterPro" id="IPR038135">
    <property type="entry name" value="Methylthiotransferase_N_sf"/>
</dbReference>
<evidence type="ECO:0000256" key="11">
    <source>
        <dbReference type="ARBA" id="ARBA00080698"/>
    </source>
</evidence>
<evidence type="ECO:0000256" key="8">
    <source>
        <dbReference type="ARBA" id="ARBA00033765"/>
    </source>
</evidence>
<organism evidence="17 18">
    <name type="scientific">Candidatus Egerieicola faecale</name>
    <dbReference type="NCBI Taxonomy" id="2840774"/>
    <lineage>
        <taxon>Bacteria</taxon>
        <taxon>Bacillati</taxon>
        <taxon>Bacillota</taxon>
        <taxon>Clostridia</taxon>
        <taxon>Eubacteriales</taxon>
        <taxon>Oscillospiraceae</taxon>
        <taxon>Oscillospiraceae incertae sedis</taxon>
        <taxon>Candidatus Egerieicola</taxon>
    </lineage>
</organism>
<dbReference type="GO" id="GO:0005829">
    <property type="term" value="C:cytosol"/>
    <property type="evidence" value="ECO:0007669"/>
    <property type="project" value="TreeGrafter"/>
</dbReference>
<dbReference type="InterPro" id="IPR020612">
    <property type="entry name" value="Methylthiotransferase_CS"/>
</dbReference>
<comment type="function">
    <text evidence="1 13">Catalyzes the methylthiolation of N6-(dimethylallyl)adenosine (i(6)A), leading to the formation of 2-methylthio-N6-(dimethylallyl)adenosine (ms(2)i(6)A) at position 37 in tRNAs that read codons beginning with uridine.</text>
</comment>
<dbReference type="CDD" id="cd01335">
    <property type="entry name" value="Radical_SAM"/>
    <property type="match status" value="1"/>
</dbReference>
<dbReference type="HAMAP" id="MF_01864">
    <property type="entry name" value="tRNA_metthiotr_MiaB"/>
    <property type="match status" value="1"/>
</dbReference>
<evidence type="ECO:0000256" key="10">
    <source>
        <dbReference type="ARBA" id="ARBA00068570"/>
    </source>
</evidence>
<evidence type="ECO:0000256" key="4">
    <source>
        <dbReference type="ARBA" id="ARBA00022691"/>
    </source>
</evidence>
<dbReference type="Gene3D" id="3.80.30.20">
    <property type="entry name" value="tm_1862 like domain"/>
    <property type="match status" value="1"/>
</dbReference>
<dbReference type="PANTHER" id="PTHR43020">
    <property type="entry name" value="CDK5 REGULATORY SUBUNIT-ASSOCIATED PROTEIN 1"/>
    <property type="match status" value="1"/>
</dbReference>
<reference evidence="17" key="2">
    <citation type="journal article" date="2021" name="PeerJ">
        <title>Extensive microbial diversity within the chicken gut microbiome revealed by metagenomics and culture.</title>
        <authorList>
            <person name="Gilroy R."/>
            <person name="Ravi A."/>
            <person name="Getino M."/>
            <person name="Pursley I."/>
            <person name="Horton D.L."/>
            <person name="Alikhan N.F."/>
            <person name="Baker D."/>
            <person name="Gharbi K."/>
            <person name="Hall N."/>
            <person name="Watson M."/>
            <person name="Adriaenssens E.M."/>
            <person name="Foster-Nyarko E."/>
            <person name="Jarju S."/>
            <person name="Secka A."/>
            <person name="Antonio M."/>
            <person name="Oren A."/>
            <person name="Chaudhuri R.R."/>
            <person name="La Ragione R."/>
            <person name="Hildebrand F."/>
            <person name="Pallen M.J."/>
        </authorList>
    </citation>
    <scope>NUCLEOTIDE SEQUENCE</scope>
    <source>
        <strain evidence="17">4509</strain>
    </source>
</reference>
<feature type="binding site" evidence="13">
    <location>
        <position position="194"/>
    </location>
    <ligand>
        <name>[4Fe-4S] cluster</name>
        <dbReference type="ChEBI" id="CHEBI:49883"/>
        <label>2</label>
        <note>4Fe-4S-S-AdoMet</note>
    </ligand>
</feature>
<comment type="subunit">
    <text evidence="13">Monomer.</text>
</comment>
<dbReference type="InterPro" id="IPR058240">
    <property type="entry name" value="rSAM_sf"/>
</dbReference>
<dbReference type="InterPro" id="IPR006638">
    <property type="entry name" value="Elp3/MiaA/NifB-like_rSAM"/>
</dbReference>
<dbReference type="SFLD" id="SFLDG01061">
    <property type="entry name" value="methylthiotransferase"/>
    <property type="match status" value="1"/>
</dbReference>
<feature type="domain" description="Radical SAM core" evidence="16">
    <location>
        <begin position="176"/>
        <end position="406"/>
    </location>
</feature>
<dbReference type="PROSITE" id="PS51449">
    <property type="entry name" value="MTTASE_N"/>
    <property type="match status" value="1"/>
</dbReference>
<feature type="domain" description="TRAM" evidence="14">
    <location>
        <begin position="409"/>
        <end position="472"/>
    </location>
</feature>
<dbReference type="GO" id="GO:0046872">
    <property type="term" value="F:metal ion binding"/>
    <property type="evidence" value="ECO:0007669"/>
    <property type="project" value="UniProtKB-KW"/>
</dbReference>
<dbReference type="InterPro" id="IPR005839">
    <property type="entry name" value="Methylthiotransferase"/>
</dbReference>
<dbReference type="NCBIfam" id="TIGR00089">
    <property type="entry name" value="MiaB/RimO family radical SAM methylthiotransferase"/>
    <property type="match status" value="1"/>
</dbReference>
<evidence type="ECO:0000256" key="6">
    <source>
        <dbReference type="ARBA" id="ARBA00023004"/>
    </source>
</evidence>